<proteinExistence type="predicted"/>
<accession>A0A9W4SWZ3</accession>
<comment type="caution">
    <text evidence="2">The sequence shown here is derived from an EMBL/GenBank/DDBJ whole genome shotgun (WGS) entry which is preliminary data.</text>
</comment>
<keyword evidence="3" id="KW-1185">Reference proteome</keyword>
<feature type="region of interest" description="Disordered" evidence="1">
    <location>
        <begin position="29"/>
        <end position="60"/>
    </location>
</feature>
<dbReference type="AlphaFoldDB" id="A0A9W4SWZ3"/>
<name>A0A9W4SWZ3_9GLOM</name>
<organism evidence="2 3">
    <name type="scientific">Funneliformis geosporum</name>
    <dbReference type="NCBI Taxonomy" id="1117311"/>
    <lineage>
        <taxon>Eukaryota</taxon>
        <taxon>Fungi</taxon>
        <taxon>Fungi incertae sedis</taxon>
        <taxon>Mucoromycota</taxon>
        <taxon>Glomeromycotina</taxon>
        <taxon>Glomeromycetes</taxon>
        <taxon>Glomerales</taxon>
        <taxon>Glomeraceae</taxon>
        <taxon>Funneliformis</taxon>
    </lineage>
</organism>
<dbReference type="EMBL" id="CAMKVN010003115">
    <property type="protein sequence ID" value="CAI2183745.1"/>
    <property type="molecule type" value="Genomic_DNA"/>
</dbReference>
<feature type="compositionally biased region" description="Basic and acidic residues" evidence="1">
    <location>
        <begin position="42"/>
        <end position="60"/>
    </location>
</feature>
<gene>
    <name evidence="2" type="ORF">FWILDA_LOCUS11231</name>
</gene>
<dbReference type="Proteomes" id="UP001153678">
    <property type="component" value="Unassembled WGS sequence"/>
</dbReference>
<sequence length="237" mass="27022">MSEIPNTEINIQSVWYNEIQGNAVTISTQGSAKNVQDSMGKGLDDNKKKRNKEDAKEKEDQSIFLVGSNSSHLQKQIDITPKRKLDDVEEDDDIYDNFEIVISDIILIVRKTDVRVKMEEWLCCATTLIDTISSSATNARCLFEDIWDTMVIAMEEVTSISITKDDKIKNCAKESSWMWGETALKCSSILLNKSQRDDDRRSPSSKIDTIIKLMELNLEFSVVENKILWGFPRISQD</sequence>
<evidence type="ECO:0000256" key="1">
    <source>
        <dbReference type="SAM" id="MobiDB-lite"/>
    </source>
</evidence>
<evidence type="ECO:0000313" key="3">
    <source>
        <dbReference type="Proteomes" id="UP001153678"/>
    </source>
</evidence>
<protein>
    <submittedName>
        <fullName evidence="2">7720_t:CDS:1</fullName>
    </submittedName>
</protein>
<evidence type="ECO:0000313" key="2">
    <source>
        <dbReference type="EMBL" id="CAI2183745.1"/>
    </source>
</evidence>
<reference evidence="2" key="1">
    <citation type="submission" date="2022-08" db="EMBL/GenBank/DDBJ databases">
        <authorList>
            <person name="Kallberg Y."/>
            <person name="Tangrot J."/>
            <person name="Rosling A."/>
        </authorList>
    </citation>
    <scope>NUCLEOTIDE SEQUENCE</scope>
    <source>
        <strain evidence="2">Wild A</strain>
    </source>
</reference>